<reference evidence="2 3" key="1">
    <citation type="submission" date="2013-11" db="EMBL/GenBank/DDBJ databases">
        <title>The Genome Sequence of Phytophthora parasitica P1976.</title>
        <authorList>
            <consortium name="The Broad Institute Genomics Platform"/>
            <person name="Russ C."/>
            <person name="Tyler B."/>
            <person name="Panabieres F."/>
            <person name="Shan W."/>
            <person name="Tripathy S."/>
            <person name="Grunwald N."/>
            <person name="Machado M."/>
            <person name="Johnson C.S."/>
            <person name="Walker B."/>
            <person name="Young S."/>
            <person name="Zeng Q."/>
            <person name="Gargeya S."/>
            <person name="Fitzgerald M."/>
            <person name="Haas B."/>
            <person name="Abouelleil A."/>
            <person name="Allen A.W."/>
            <person name="Alvarado L."/>
            <person name="Arachchi H.M."/>
            <person name="Berlin A.M."/>
            <person name="Chapman S.B."/>
            <person name="Gainer-Dewar J."/>
            <person name="Goldberg J."/>
            <person name="Griggs A."/>
            <person name="Gujja S."/>
            <person name="Hansen M."/>
            <person name="Howarth C."/>
            <person name="Imamovic A."/>
            <person name="Ireland A."/>
            <person name="Larimer J."/>
            <person name="McCowan C."/>
            <person name="Murphy C."/>
            <person name="Pearson M."/>
            <person name="Poon T.W."/>
            <person name="Priest M."/>
            <person name="Roberts A."/>
            <person name="Saif S."/>
            <person name="Shea T."/>
            <person name="Sisk P."/>
            <person name="Sykes S."/>
            <person name="Wortman J."/>
            <person name="Nusbaum C."/>
            <person name="Birren B."/>
        </authorList>
    </citation>
    <scope>NUCLEOTIDE SEQUENCE [LARGE SCALE GENOMIC DNA]</scope>
    <source>
        <strain evidence="2 3">P1976</strain>
    </source>
</reference>
<feature type="non-terminal residue" evidence="2">
    <location>
        <position position="1"/>
    </location>
</feature>
<feature type="compositionally biased region" description="Basic and acidic residues" evidence="1">
    <location>
        <begin position="55"/>
        <end position="64"/>
    </location>
</feature>
<dbReference type="AlphaFoldDB" id="A0A080YWP7"/>
<gene>
    <name evidence="2" type="ORF">F444_22808</name>
</gene>
<feature type="compositionally biased region" description="Basic and acidic residues" evidence="1">
    <location>
        <begin position="87"/>
        <end position="96"/>
    </location>
</feature>
<feature type="compositionally biased region" description="Polar residues" evidence="1">
    <location>
        <begin position="39"/>
        <end position="51"/>
    </location>
</feature>
<evidence type="ECO:0000256" key="1">
    <source>
        <dbReference type="SAM" id="MobiDB-lite"/>
    </source>
</evidence>
<organism evidence="2 3">
    <name type="scientific">Phytophthora nicotianae P1976</name>
    <dbReference type="NCBI Taxonomy" id="1317066"/>
    <lineage>
        <taxon>Eukaryota</taxon>
        <taxon>Sar</taxon>
        <taxon>Stramenopiles</taxon>
        <taxon>Oomycota</taxon>
        <taxon>Peronosporomycetes</taxon>
        <taxon>Peronosporales</taxon>
        <taxon>Peronosporaceae</taxon>
        <taxon>Phytophthora</taxon>
    </lineage>
</organism>
<evidence type="ECO:0000313" key="2">
    <source>
        <dbReference type="EMBL" id="ETO58808.1"/>
    </source>
</evidence>
<name>A0A080YWP7_PHYNI</name>
<accession>A0A080YWP7</accession>
<protein>
    <submittedName>
        <fullName evidence="2">Uncharacterized protein</fullName>
    </submittedName>
</protein>
<evidence type="ECO:0000313" key="3">
    <source>
        <dbReference type="Proteomes" id="UP000028582"/>
    </source>
</evidence>
<comment type="caution">
    <text evidence="2">The sequence shown here is derived from an EMBL/GenBank/DDBJ whole genome shotgun (WGS) entry which is preliminary data.</text>
</comment>
<feature type="region of interest" description="Disordered" evidence="1">
    <location>
        <begin position="20"/>
        <end position="118"/>
    </location>
</feature>
<proteinExistence type="predicted"/>
<dbReference type="EMBL" id="ANJA01004748">
    <property type="protein sequence ID" value="ETO58808.1"/>
    <property type="molecule type" value="Genomic_DNA"/>
</dbReference>
<sequence>EPLHVGYRTRVVLRSRYEQQLESRGKGNCSRYERHRGRSTTVTYGAHNNPNYRDVVGDGRKLVQESDSEGGNPLTPAQKKQIKRQKRMEEMTEIDRNPPPPRESPRAAAQKVQNEWAS</sequence>
<dbReference type="Proteomes" id="UP000028582">
    <property type="component" value="Unassembled WGS sequence"/>
</dbReference>